<dbReference type="InterPro" id="IPR009003">
    <property type="entry name" value="Peptidase_S1_PA"/>
</dbReference>
<evidence type="ECO:0000256" key="1">
    <source>
        <dbReference type="SAM" id="MobiDB-lite"/>
    </source>
</evidence>
<evidence type="ECO:0000313" key="3">
    <source>
        <dbReference type="WBParaSite" id="nRc.2.0.1.t22643-RA"/>
    </source>
</evidence>
<keyword evidence="2" id="KW-1185">Reference proteome</keyword>
<dbReference type="WBParaSite" id="nRc.2.0.1.t22643-RA">
    <property type="protein sequence ID" value="nRc.2.0.1.t22643-RA"/>
    <property type="gene ID" value="nRc.2.0.1.g22643"/>
</dbReference>
<feature type="region of interest" description="Disordered" evidence="1">
    <location>
        <begin position="319"/>
        <end position="350"/>
    </location>
</feature>
<dbReference type="InterPro" id="IPR043504">
    <property type="entry name" value="Peptidase_S1_PA_chymotrypsin"/>
</dbReference>
<sequence length="350" mass="39148">MMAGVRTSTYFLKCIAPHQKVYHVGKISIHPNFTTKDQNTNDVETSVEFNIAVIQLKESITFDRYIGSVEVLSNQSLTGSNLVVAAWNVSGGDPYGSLYEIPVQIIGNERIHIAKTLLTERPYQKDNGMLDQEVKAKPLIAYKQNGEATLIGLHVAMAGYKKKSLERYITLKQHIPWIKQELEMNIEPPKRWEYIKTFEHFKSKTATSCYLISQYIFTGTSNVMQAMVISHLFAMSFLRSAGAVPPLANAAQHCYSSRLHSTLTLLDHTDYSGNIQQARIAQFSADKQQASQGAGTRSMKNINSGPKLPKPFYHVVYPNKTDNTNKVKDSTAARGSFSRNADSNQHILGK</sequence>
<dbReference type="SUPFAM" id="SSF50494">
    <property type="entry name" value="Trypsin-like serine proteases"/>
    <property type="match status" value="1"/>
</dbReference>
<reference evidence="3" key="1">
    <citation type="submission" date="2022-11" db="UniProtKB">
        <authorList>
            <consortium name="WormBaseParasite"/>
        </authorList>
    </citation>
    <scope>IDENTIFICATION</scope>
</reference>
<dbReference type="Gene3D" id="2.40.10.10">
    <property type="entry name" value="Trypsin-like serine proteases"/>
    <property type="match status" value="1"/>
</dbReference>
<evidence type="ECO:0000313" key="2">
    <source>
        <dbReference type="Proteomes" id="UP000887565"/>
    </source>
</evidence>
<proteinExistence type="predicted"/>
<organism evidence="2 3">
    <name type="scientific">Romanomermis culicivorax</name>
    <name type="common">Nematode worm</name>
    <dbReference type="NCBI Taxonomy" id="13658"/>
    <lineage>
        <taxon>Eukaryota</taxon>
        <taxon>Metazoa</taxon>
        <taxon>Ecdysozoa</taxon>
        <taxon>Nematoda</taxon>
        <taxon>Enoplea</taxon>
        <taxon>Dorylaimia</taxon>
        <taxon>Mermithida</taxon>
        <taxon>Mermithoidea</taxon>
        <taxon>Mermithidae</taxon>
        <taxon>Romanomermis</taxon>
    </lineage>
</organism>
<protein>
    <submittedName>
        <fullName evidence="3">Peptidase S1 domain-containing protein</fullName>
    </submittedName>
</protein>
<dbReference type="Proteomes" id="UP000887565">
    <property type="component" value="Unplaced"/>
</dbReference>
<dbReference type="AlphaFoldDB" id="A0A915J848"/>
<feature type="compositionally biased region" description="Polar residues" evidence="1">
    <location>
        <begin position="337"/>
        <end position="350"/>
    </location>
</feature>
<name>A0A915J848_ROMCU</name>
<accession>A0A915J848</accession>